<gene>
    <name evidence="4" type="ORF">UV8b_07300</name>
</gene>
<dbReference type="NCBIfam" id="TIGR00756">
    <property type="entry name" value="PPR"/>
    <property type="match status" value="1"/>
</dbReference>
<dbReference type="EMBL" id="CP072758">
    <property type="protein sequence ID" value="QUC23059.1"/>
    <property type="molecule type" value="Genomic_DNA"/>
</dbReference>
<feature type="repeat" description="PPR" evidence="2">
    <location>
        <begin position="807"/>
        <end position="841"/>
    </location>
</feature>
<dbReference type="AlphaFoldDB" id="A0A8E5HWT1"/>
<dbReference type="InterPro" id="IPR011990">
    <property type="entry name" value="TPR-like_helical_dom_sf"/>
</dbReference>
<sequence>MRATCLCRASAAWRSAPHGPQPSLSRSRRRLLSTSPATCPPESSARAMPSRFRDDAGPDAEFAYRFAAAAAAAATATGSCRLVSTPAALPQPSSHAAAGEASYSPQHAGTPLLPSRGEAGPAAQRKRNLAGARFRGKQSPDRAATTGKESPGAALRRKAMPATQRTMTRPRARVALIDKWHAGQRWCRRRRRRPPGNVRADVSKRFQWGYLRHQSSGTELLSVRKAFNAWKARFRKLASCRERPRPWKRNAEWLLEHAGVAGMRAAWRGLDEQSRRKQWPLVMLSAMSLDPGRAVGVLDATLDPWPPGYAINDVLLFAARHLRQREAGGAARERALRAEETMDVLRRIVSGCPAGHVPFSQRVFGLFAKALPGAQARELYELLRASRYKLHANTLIQFASNLAAEPAHKDAALGILKGLSDAGADLSEARPSSVITSLLHCKAPEGGEAEQQQPSFTVDDAKAALEYFIERGFTLNVLSSTAFLDSLCQHGEAEEAIRLALLFSESGVRLDPKAWRTLFRGAKASLSVDAVARAVDVAKLADVPLVDVLDNTLHSVFYFAEAETRERGASLQQRRGAALFATLLGLYAKRFDLEPLQWWLPDSLPFLLGSSGGGGGGGGDPAAHQEEEGLAPSATAGGRPPRPAWDFERTIVPLADRVFSAGTAKLQPSLTSVAILLRAYIRGLQQPYDLLAYYGFFKSRLEDQARNPSLATASQLVRNQGTLIHDTLILAMTEHRGLTRPALAVLGDMLKDQLRPGPGPAPAPARVHPAPTVLTFSILLRGLMHNREAALAEQVLQVMRENGLQPNLVTWNTLTKGYASMQDLVRTVGALQDMEAAGLQPDIYTFRAFGKLRNQGRALEMMEHMIDDNMRKMEQDAGVS</sequence>
<dbReference type="KEGG" id="uvi:66068077"/>
<protein>
    <recommendedName>
        <fullName evidence="6">Pentatricopeptide repeat protein</fullName>
    </recommendedName>
</protein>
<dbReference type="PROSITE" id="PS51375">
    <property type="entry name" value="PPR"/>
    <property type="match status" value="2"/>
</dbReference>
<feature type="repeat" description="PPR" evidence="2">
    <location>
        <begin position="772"/>
        <end position="806"/>
    </location>
</feature>
<dbReference type="Gene3D" id="1.25.40.10">
    <property type="entry name" value="Tetratricopeptide repeat domain"/>
    <property type="match status" value="2"/>
</dbReference>
<dbReference type="Proteomes" id="UP000027002">
    <property type="component" value="Chromosome 6"/>
</dbReference>
<evidence type="ECO:0000256" key="2">
    <source>
        <dbReference type="PROSITE-ProRule" id="PRU00708"/>
    </source>
</evidence>
<keyword evidence="1" id="KW-0677">Repeat</keyword>
<dbReference type="GeneID" id="66068077"/>
<evidence type="ECO:0008006" key="6">
    <source>
        <dbReference type="Google" id="ProtNLM"/>
    </source>
</evidence>
<name>A0A8E5HWT1_USTVR</name>
<evidence type="ECO:0000313" key="4">
    <source>
        <dbReference type="EMBL" id="QUC23059.1"/>
    </source>
</evidence>
<feature type="region of interest" description="Disordered" evidence="3">
    <location>
        <begin position="15"/>
        <end position="54"/>
    </location>
</feature>
<dbReference type="RefSeq" id="XP_043000732.1">
    <property type="nucleotide sequence ID" value="XM_043144797.1"/>
</dbReference>
<proteinExistence type="predicted"/>
<feature type="region of interest" description="Disordered" evidence="3">
    <location>
        <begin position="88"/>
        <end position="169"/>
    </location>
</feature>
<reference evidence="4" key="1">
    <citation type="submission" date="2020-03" db="EMBL/GenBank/DDBJ databases">
        <title>A mixture of massive structural variations and highly conserved coding sequences in Ustilaginoidea virens genome.</title>
        <authorList>
            <person name="Zhang K."/>
            <person name="Zhao Z."/>
            <person name="Zhang Z."/>
            <person name="Li Y."/>
            <person name="Hsiang T."/>
            <person name="Sun W."/>
        </authorList>
    </citation>
    <scope>NUCLEOTIDE SEQUENCE</scope>
    <source>
        <strain evidence="4">UV-8b</strain>
    </source>
</reference>
<dbReference type="Pfam" id="PF13041">
    <property type="entry name" value="PPR_2"/>
    <property type="match status" value="1"/>
</dbReference>
<evidence type="ECO:0000256" key="3">
    <source>
        <dbReference type="SAM" id="MobiDB-lite"/>
    </source>
</evidence>
<organism evidence="4 5">
    <name type="scientific">Ustilaginoidea virens</name>
    <name type="common">Rice false smut fungus</name>
    <name type="synonym">Villosiclava virens</name>
    <dbReference type="NCBI Taxonomy" id="1159556"/>
    <lineage>
        <taxon>Eukaryota</taxon>
        <taxon>Fungi</taxon>
        <taxon>Dikarya</taxon>
        <taxon>Ascomycota</taxon>
        <taxon>Pezizomycotina</taxon>
        <taxon>Sordariomycetes</taxon>
        <taxon>Hypocreomycetidae</taxon>
        <taxon>Hypocreales</taxon>
        <taxon>Clavicipitaceae</taxon>
        <taxon>Ustilaginoidea</taxon>
    </lineage>
</organism>
<evidence type="ECO:0000313" key="5">
    <source>
        <dbReference type="Proteomes" id="UP000027002"/>
    </source>
</evidence>
<dbReference type="OrthoDB" id="185373at2759"/>
<dbReference type="InterPro" id="IPR002885">
    <property type="entry name" value="PPR_rpt"/>
</dbReference>
<dbReference type="PANTHER" id="PTHR47941">
    <property type="entry name" value="PENTATRICOPEPTIDE REPEAT-CONTAINING PROTEIN 3, MITOCHONDRIAL"/>
    <property type="match status" value="1"/>
</dbReference>
<accession>A0A8E5HWT1</accession>
<keyword evidence="5" id="KW-1185">Reference proteome</keyword>
<evidence type="ECO:0000256" key="1">
    <source>
        <dbReference type="ARBA" id="ARBA00022737"/>
    </source>
</evidence>